<dbReference type="SUPFAM" id="SSF52540">
    <property type="entry name" value="P-loop containing nucleoside triphosphate hydrolases"/>
    <property type="match status" value="1"/>
</dbReference>
<dbReference type="Pfam" id="PF07728">
    <property type="entry name" value="AAA_5"/>
    <property type="match status" value="1"/>
</dbReference>
<comment type="caution">
    <text evidence="2">The sequence shown here is derived from an EMBL/GenBank/DDBJ whole genome shotgun (WGS) entry which is preliminary data.</text>
</comment>
<dbReference type="Gene3D" id="3.40.50.300">
    <property type="entry name" value="P-loop containing nucleotide triphosphate hydrolases"/>
    <property type="match status" value="1"/>
</dbReference>
<organism evidence="2 3">
    <name type="scientific">Fulvivirga kasyanovii</name>
    <dbReference type="NCBI Taxonomy" id="396812"/>
    <lineage>
        <taxon>Bacteria</taxon>
        <taxon>Pseudomonadati</taxon>
        <taxon>Bacteroidota</taxon>
        <taxon>Cytophagia</taxon>
        <taxon>Cytophagales</taxon>
        <taxon>Fulvivirgaceae</taxon>
        <taxon>Fulvivirga</taxon>
    </lineage>
</organism>
<dbReference type="SMART" id="SM00382">
    <property type="entry name" value="AAA"/>
    <property type="match status" value="1"/>
</dbReference>
<evidence type="ECO:0000313" key="2">
    <source>
        <dbReference type="EMBL" id="MTI26300.1"/>
    </source>
</evidence>
<dbReference type="RefSeq" id="WP_155173312.1">
    <property type="nucleotide sequence ID" value="NZ_BAAAFL010000012.1"/>
</dbReference>
<keyword evidence="3" id="KW-1185">Reference proteome</keyword>
<dbReference type="InterPro" id="IPR027417">
    <property type="entry name" value="P-loop_NTPase"/>
</dbReference>
<sequence length="317" mass="35406">MRKEPKIDIPEAEQIPQFMKVLDDLSCGNNVFLVGSAGTGKTTLAEKVAFSLFGRAENDGKELPFVVINCNQWTSPIDLKGGQTIEGYKEGGLIEAWRDGKILILDEMPKLDANTAGILNDALAKSAQENAIIFNGKNEPVRKHTMFGCVATGNVIGKGISGNYVGNNKQDASLLDRFSGCIYKVGFNETLERQLVYPAVAEICIRIRNAILRYEGKEAGDDDTEDIMTLRTMLNMQRAYELEMKRELGMKDGTGAFYKKMPNGKTFRDALESYMSTMNKDKALHISEEVNLEGFYNSYKGTVMREGFIREYKRRNG</sequence>
<accession>A0ABW9RT99</accession>
<feature type="domain" description="AAA+ ATPase" evidence="1">
    <location>
        <begin position="27"/>
        <end position="187"/>
    </location>
</feature>
<dbReference type="EMBL" id="SMLW01000574">
    <property type="protein sequence ID" value="MTI26300.1"/>
    <property type="molecule type" value="Genomic_DNA"/>
</dbReference>
<dbReference type="InterPro" id="IPR011704">
    <property type="entry name" value="ATPase_dyneun-rel_AAA"/>
</dbReference>
<gene>
    <name evidence="2" type="ORF">E1163_15185</name>
</gene>
<evidence type="ECO:0000259" key="1">
    <source>
        <dbReference type="SMART" id="SM00382"/>
    </source>
</evidence>
<name>A0ABW9RT99_9BACT</name>
<dbReference type="InterPro" id="IPR003593">
    <property type="entry name" value="AAA+_ATPase"/>
</dbReference>
<dbReference type="CDD" id="cd00009">
    <property type="entry name" value="AAA"/>
    <property type="match status" value="1"/>
</dbReference>
<reference evidence="2 3" key="1">
    <citation type="submission" date="2019-02" db="EMBL/GenBank/DDBJ databases">
        <authorList>
            <person name="Goldberg S.R."/>
            <person name="Haltli B.A."/>
            <person name="Correa H."/>
            <person name="Russell K.G."/>
        </authorList>
    </citation>
    <scope>NUCLEOTIDE SEQUENCE [LARGE SCALE GENOMIC DNA]</scope>
    <source>
        <strain evidence="2 3">JCM 16186</strain>
    </source>
</reference>
<evidence type="ECO:0000313" key="3">
    <source>
        <dbReference type="Proteomes" id="UP000798808"/>
    </source>
</evidence>
<protein>
    <submittedName>
        <fullName evidence="2">AAA family ATPase</fullName>
    </submittedName>
</protein>
<dbReference type="Proteomes" id="UP000798808">
    <property type="component" value="Unassembled WGS sequence"/>
</dbReference>
<proteinExistence type="predicted"/>